<dbReference type="Pfam" id="PF08447">
    <property type="entry name" value="PAS_3"/>
    <property type="match status" value="1"/>
</dbReference>
<dbReference type="Pfam" id="PF02518">
    <property type="entry name" value="HATPase_c"/>
    <property type="match status" value="1"/>
</dbReference>
<dbReference type="CDD" id="cd00130">
    <property type="entry name" value="PAS"/>
    <property type="match status" value="3"/>
</dbReference>
<dbReference type="InterPro" id="IPR001610">
    <property type="entry name" value="PAC"/>
</dbReference>
<dbReference type="Gene3D" id="3.30.450.20">
    <property type="entry name" value="PAS domain"/>
    <property type="match status" value="3"/>
</dbReference>
<keyword evidence="10" id="KW-1185">Reference proteome</keyword>
<dbReference type="NCBIfam" id="TIGR00229">
    <property type="entry name" value="sensory_box"/>
    <property type="match status" value="3"/>
</dbReference>
<evidence type="ECO:0000256" key="3">
    <source>
        <dbReference type="ARBA" id="ARBA00022553"/>
    </source>
</evidence>
<dbReference type="RefSeq" id="WP_089669439.1">
    <property type="nucleotide sequence ID" value="NZ_FOJA01000001.1"/>
</dbReference>
<dbReference type="PROSITE" id="PS50112">
    <property type="entry name" value="PAS"/>
    <property type="match status" value="2"/>
</dbReference>
<feature type="domain" description="PAS" evidence="7">
    <location>
        <begin position="152"/>
        <end position="222"/>
    </location>
</feature>
<dbReference type="PANTHER" id="PTHR43304:SF1">
    <property type="entry name" value="PAC DOMAIN-CONTAINING PROTEIN"/>
    <property type="match status" value="1"/>
</dbReference>
<feature type="domain" description="Histidine kinase" evidence="6">
    <location>
        <begin position="417"/>
        <end position="624"/>
    </location>
</feature>
<dbReference type="CDD" id="cd00075">
    <property type="entry name" value="HATPase"/>
    <property type="match status" value="1"/>
</dbReference>
<dbReference type="PANTHER" id="PTHR43304">
    <property type="entry name" value="PHYTOCHROME-LIKE PROTEIN CPH1"/>
    <property type="match status" value="1"/>
</dbReference>
<protein>
    <recommendedName>
        <fullName evidence="2">histidine kinase</fullName>
        <ecNumber evidence="2">2.7.13.3</ecNumber>
    </recommendedName>
</protein>
<evidence type="ECO:0000259" key="8">
    <source>
        <dbReference type="PROSITE" id="PS50113"/>
    </source>
</evidence>
<evidence type="ECO:0000256" key="2">
    <source>
        <dbReference type="ARBA" id="ARBA00012438"/>
    </source>
</evidence>
<dbReference type="EMBL" id="FOJA01000001">
    <property type="protein sequence ID" value="SEW21157.1"/>
    <property type="molecule type" value="Genomic_DNA"/>
</dbReference>
<feature type="domain" description="PAS" evidence="7">
    <location>
        <begin position="277"/>
        <end position="349"/>
    </location>
</feature>
<dbReference type="InterPro" id="IPR000014">
    <property type="entry name" value="PAS"/>
</dbReference>
<dbReference type="SMART" id="SM00086">
    <property type="entry name" value="PAC"/>
    <property type="match status" value="3"/>
</dbReference>
<dbReference type="InterPro" id="IPR005467">
    <property type="entry name" value="His_kinase_dom"/>
</dbReference>
<comment type="catalytic activity">
    <reaction evidence="1">
        <text>ATP + protein L-histidine = ADP + protein N-phospho-L-histidine.</text>
        <dbReference type="EC" id="2.7.13.3"/>
    </reaction>
</comment>
<reference evidence="9 10" key="1">
    <citation type="submission" date="2016-10" db="EMBL/GenBank/DDBJ databases">
        <authorList>
            <person name="de Groot N.N."/>
        </authorList>
    </citation>
    <scope>NUCLEOTIDE SEQUENCE [LARGE SCALE GENOMIC DNA]</scope>
    <source>
        <strain evidence="9 10">CGMCC 1.5337</strain>
    </source>
</reference>
<dbReference type="STRING" id="355548.SAMN04487945_2214"/>
<dbReference type="InterPro" id="IPR052162">
    <property type="entry name" value="Sensor_kinase/Photoreceptor"/>
</dbReference>
<feature type="domain" description="PAC" evidence="8">
    <location>
        <begin position="353"/>
        <end position="406"/>
    </location>
</feature>
<dbReference type="InterPro" id="IPR013656">
    <property type="entry name" value="PAS_4"/>
</dbReference>
<gene>
    <name evidence="9" type="ORF">SAMN04487945_2214</name>
</gene>
<dbReference type="AlphaFoldDB" id="A0A1I0Q2L0"/>
<dbReference type="EC" id="2.7.13.3" evidence="2"/>
<dbReference type="GO" id="GO:0004673">
    <property type="term" value="F:protein histidine kinase activity"/>
    <property type="evidence" value="ECO:0007669"/>
    <property type="project" value="UniProtKB-EC"/>
</dbReference>
<dbReference type="InterPro" id="IPR000700">
    <property type="entry name" value="PAS-assoc_C"/>
</dbReference>
<keyword evidence="4" id="KW-0808">Transferase</keyword>
<evidence type="ECO:0000256" key="4">
    <source>
        <dbReference type="ARBA" id="ARBA00022679"/>
    </source>
</evidence>
<evidence type="ECO:0000313" key="10">
    <source>
        <dbReference type="Proteomes" id="UP000198518"/>
    </source>
</evidence>
<proteinExistence type="predicted"/>
<dbReference type="PROSITE" id="PS50109">
    <property type="entry name" value="HIS_KIN"/>
    <property type="match status" value="1"/>
</dbReference>
<dbReference type="SUPFAM" id="SSF55874">
    <property type="entry name" value="ATPase domain of HSP90 chaperone/DNA topoisomerase II/histidine kinase"/>
    <property type="match status" value="1"/>
</dbReference>
<feature type="domain" description="PAC" evidence="8">
    <location>
        <begin position="101"/>
        <end position="151"/>
    </location>
</feature>
<dbReference type="InterPro" id="IPR013655">
    <property type="entry name" value="PAS_fold_3"/>
</dbReference>
<name>A0A1I0Q2L0_9EURY</name>
<dbReference type="SMART" id="SM00387">
    <property type="entry name" value="HATPase_c"/>
    <property type="match status" value="1"/>
</dbReference>
<accession>A0A1I0Q2L0</accession>
<sequence length="624" mass="69647">MNENADVDSITDADATLGGESPNVYEVIFREMEDAVFLIGVDQSGDDYQFTFRRDNASHRDLTGFSEGEMRGQTPRELLGDEQGATVAANYRRCVEQRESIEYEETLDLPGGTSHWQTKLTPIVENDTVTQIVGVARDITEKKTQEREIQRLHRRFETVLGTMSAAVFLKDTEGQYLLMNQACRELFGLDDGAVIGSTDDELFPPDVAQRARATDRYVTETGDTTEVEETIPTATGSTVRLTRKSPVYDDDGEVTAVCGVSTNITDQKQRELELRRLKERFELAVEGANLGVWDWDMTADEVTFNEQWARMLGHQPREVTLSFAECGQRVHPDDLDQIESALDANLAGDADRFDTEHRMQTADGGWKWVRDIGEVAERNEDGDPIRAVGIHLDIDERKAYEHALERQRDNLEVLNQVVRHDVRNALQLVLAYGGMLEDRVEGDGETHLSKILKAGREAVDVTRTAGDVTKVLLRSEADRTPVNVRRVLEDQIDGVRARHERAIVSVDAAIPDADVVADDMLESVFRNLLNNAVVHSDATLPEVSVSATVEADVVRVRVADNGPGIPDDEKERIFDEGERGLDSDGTGLGLYLVRTLVDRYGGDVWVEDNDPDGSVFVVELRRSE</sequence>
<dbReference type="Proteomes" id="UP000198518">
    <property type="component" value="Unassembled WGS sequence"/>
</dbReference>
<dbReference type="SMART" id="SM00091">
    <property type="entry name" value="PAS"/>
    <property type="match status" value="3"/>
</dbReference>
<evidence type="ECO:0000259" key="7">
    <source>
        <dbReference type="PROSITE" id="PS50112"/>
    </source>
</evidence>
<evidence type="ECO:0000313" key="9">
    <source>
        <dbReference type="EMBL" id="SEW21157.1"/>
    </source>
</evidence>
<dbReference type="InterPro" id="IPR004358">
    <property type="entry name" value="Sig_transdc_His_kin-like_C"/>
</dbReference>
<evidence type="ECO:0000256" key="1">
    <source>
        <dbReference type="ARBA" id="ARBA00000085"/>
    </source>
</evidence>
<dbReference type="OrthoDB" id="3369at2157"/>
<dbReference type="SUPFAM" id="SSF55785">
    <property type="entry name" value="PYP-like sensor domain (PAS domain)"/>
    <property type="match status" value="3"/>
</dbReference>
<dbReference type="Gene3D" id="3.30.565.10">
    <property type="entry name" value="Histidine kinase-like ATPase, C-terminal domain"/>
    <property type="match status" value="1"/>
</dbReference>
<evidence type="ECO:0000259" key="6">
    <source>
        <dbReference type="PROSITE" id="PS50109"/>
    </source>
</evidence>
<dbReference type="PROSITE" id="PS50113">
    <property type="entry name" value="PAC"/>
    <property type="match status" value="3"/>
</dbReference>
<feature type="domain" description="PAC" evidence="8">
    <location>
        <begin position="225"/>
        <end position="276"/>
    </location>
</feature>
<keyword evidence="5" id="KW-0418">Kinase</keyword>
<dbReference type="InterPro" id="IPR036890">
    <property type="entry name" value="HATPase_C_sf"/>
</dbReference>
<dbReference type="InterPro" id="IPR035965">
    <property type="entry name" value="PAS-like_dom_sf"/>
</dbReference>
<evidence type="ECO:0000256" key="5">
    <source>
        <dbReference type="ARBA" id="ARBA00022777"/>
    </source>
</evidence>
<keyword evidence="3" id="KW-0597">Phosphoprotein</keyword>
<dbReference type="Pfam" id="PF08448">
    <property type="entry name" value="PAS_4"/>
    <property type="match status" value="2"/>
</dbReference>
<dbReference type="PRINTS" id="PR00344">
    <property type="entry name" value="BCTRLSENSOR"/>
</dbReference>
<dbReference type="InterPro" id="IPR003594">
    <property type="entry name" value="HATPase_dom"/>
</dbReference>
<organism evidence="9 10">
    <name type="scientific">Halobacterium jilantaiense</name>
    <dbReference type="NCBI Taxonomy" id="355548"/>
    <lineage>
        <taxon>Archaea</taxon>
        <taxon>Methanobacteriati</taxon>
        <taxon>Methanobacteriota</taxon>
        <taxon>Stenosarchaea group</taxon>
        <taxon>Halobacteria</taxon>
        <taxon>Halobacteriales</taxon>
        <taxon>Halobacteriaceae</taxon>
        <taxon>Halobacterium</taxon>
    </lineage>
</organism>